<dbReference type="Proteomes" id="UP000529861">
    <property type="component" value="Unassembled WGS sequence"/>
</dbReference>
<evidence type="ECO:0000313" key="2">
    <source>
        <dbReference type="Proteomes" id="UP000529861"/>
    </source>
</evidence>
<dbReference type="EMBL" id="JABEQB010000038">
    <property type="protein sequence ID" value="NNG67756.1"/>
    <property type="molecule type" value="Genomic_DNA"/>
</dbReference>
<dbReference type="AlphaFoldDB" id="A0A7Y2LB54"/>
<name>A0A7Y2LB54_9THEO</name>
<organism evidence="1 2">
    <name type="scientific">Caldanaerobacter subterraneus</name>
    <dbReference type="NCBI Taxonomy" id="911092"/>
    <lineage>
        <taxon>Bacteria</taxon>
        <taxon>Bacillati</taxon>
        <taxon>Bacillota</taxon>
        <taxon>Clostridia</taxon>
        <taxon>Thermoanaerobacterales</taxon>
        <taxon>Thermoanaerobacteraceae</taxon>
        <taxon>Caldanaerobacter</taxon>
    </lineage>
</organism>
<gene>
    <name evidence="1" type="ORF">HKI81_11170</name>
</gene>
<reference evidence="1 2" key="1">
    <citation type="submission" date="2020-04" db="EMBL/GenBank/DDBJ databases">
        <title>Draft genome sequence of Caldanaerobacter sunterraneus. strain 1523vc isolated from Griffin hot spring, Kamchatka, Russia.</title>
        <authorList>
            <person name="Toshchakov S.V."/>
            <person name="Podosokorskaya O.A."/>
            <person name="Kublanov I.V."/>
            <person name="Korzhenkov A."/>
            <person name="Patrushev M.V."/>
        </authorList>
    </citation>
    <scope>NUCLEOTIDE SEQUENCE [LARGE SCALE GENOMIC DNA]</scope>
    <source>
        <strain evidence="1 2">1523vc</strain>
    </source>
</reference>
<sequence length="182" mass="21405">MILFHGTSSIRGKNILRERKIRVDAPKVYNSKHPMSTTPNLIYLTPDFALALYYGNKTSVLYDDDPYLMIFRIEISKNLLLPDKDECDYTIKVFNPIEFNHKNPTLEESLEKCKSCAVDKNICFDDFVSYYAELPSTHYKNIGEILYKKLQLILRNSNYKTRNKQADIFINEFVSQIKWEKL</sequence>
<comment type="caution">
    <text evidence="1">The sequence shown here is derived from an EMBL/GenBank/DDBJ whole genome shotgun (WGS) entry which is preliminary data.</text>
</comment>
<evidence type="ECO:0000313" key="1">
    <source>
        <dbReference type="EMBL" id="NNG67756.1"/>
    </source>
</evidence>
<accession>A0A7Y2LB54</accession>
<proteinExistence type="predicted"/>
<dbReference type="RefSeq" id="WP_170271498.1">
    <property type="nucleotide sequence ID" value="NZ_JABEQB010000038.1"/>
</dbReference>
<protein>
    <submittedName>
        <fullName evidence="1">Uncharacterized protein</fullName>
    </submittedName>
</protein>